<dbReference type="EMBL" id="VSSQ01010196">
    <property type="protein sequence ID" value="MPM43686.1"/>
    <property type="molecule type" value="Genomic_DNA"/>
</dbReference>
<reference evidence="2" key="1">
    <citation type="submission" date="2019-08" db="EMBL/GenBank/DDBJ databases">
        <authorList>
            <person name="Kucharzyk K."/>
            <person name="Murdoch R.W."/>
            <person name="Higgins S."/>
            <person name="Loffler F."/>
        </authorList>
    </citation>
    <scope>NUCLEOTIDE SEQUENCE</scope>
</reference>
<feature type="region of interest" description="Disordered" evidence="1">
    <location>
        <begin position="62"/>
        <end position="109"/>
    </location>
</feature>
<dbReference type="AlphaFoldDB" id="A0A644ZSG8"/>
<accession>A0A644ZSG8</accession>
<name>A0A644ZSG8_9ZZZZ</name>
<proteinExistence type="predicted"/>
<organism evidence="2">
    <name type="scientific">bioreactor metagenome</name>
    <dbReference type="NCBI Taxonomy" id="1076179"/>
    <lineage>
        <taxon>unclassified sequences</taxon>
        <taxon>metagenomes</taxon>
        <taxon>ecological metagenomes</taxon>
    </lineage>
</organism>
<comment type="caution">
    <text evidence="2">The sequence shown here is derived from an EMBL/GenBank/DDBJ whole genome shotgun (WGS) entry which is preliminary data.</text>
</comment>
<gene>
    <name evidence="2" type="ORF">SDC9_90363</name>
</gene>
<feature type="region of interest" description="Disordered" evidence="1">
    <location>
        <begin position="1"/>
        <end position="34"/>
    </location>
</feature>
<protein>
    <submittedName>
        <fullName evidence="2">Uncharacterized protein</fullName>
    </submittedName>
</protein>
<sequence length="124" mass="13026">MDGDGCRASGGRWRAADGYATSDGRQTQSSRQRARHYHIAVVARAATGCKREAIGLAHLGVGDDARSSQGQAGQWGYRNAGGRVRPRANRIGGCHDKGIGRPIGKAGDRTTVLVGRSSTLPSAR</sequence>
<evidence type="ECO:0000313" key="2">
    <source>
        <dbReference type="EMBL" id="MPM43686.1"/>
    </source>
</evidence>
<evidence type="ECO:0000256" key="1">
    <source>
        <dbReference type="SAM" id="MobiDB-lite"/>
    </source>
</evidence>